<reference evidence="7" key="1">
    <citation type="journal article" date="2019" name="Int. J. Syst. Evol. Microbiol.">
        <title>The Global Catalogue of Microorganisms (GCM) 10K type strain sequencing project: providing services to taxonomists for standard genome sequencing and annotation.</title>
        <authorList>
            <consortium name="The Broad Institute Genomics Platform"/>
            <consortium name="The Broad Institute Genome Sequencing Center for Infectious Disease"/>
            <person name="Wu L."/>
            <person name="Ma J."/>
        </authorList>
    </citation>
    <scope>NUCLEOTIDE SEQUENCE [LARGE SCALE GENOMIC DNA]</scope>
    <source>
        <strain evidence="7">CGMCC 1.15043</strain>
    </source>
</reference>
<dbReference type="PROSITE" id="PS50931">
    <property type="entry name" value="HTH_LYSR"/>
    <property type="match status" value="1"/>
</dbReference>
<keyword evidence="3" id="KW-0238">DNA-binding</keyword>
<accession>A0ABQ2BQG1</accession>
<dbReference type="Pfam" id="PF03466">
    <property type="entry name" value="LysR_substrate"/>
    <property type="match status" value="1"/>
</dbReference>
<dbReference type="PRINTS" id="PR00039">
    <property type="entry name" value="HTHLYSR"/>
</dbReference>
<evidence type="ECO:0000256" key="4">
    <source>
        <dbReference type="ARBA" id="ARBA00023163"/>
    </source>
</evidence>
<dbReference type="CDD" id="cd08438">
    <property type="entry name" value="PBP2_CidR"/>
    <property type="match status" value="1"/>
</dbReference>
<dbReference type="Proteomes" id="UP000615455">
    <property type="component" value="Unassembled WGS sequence"/>
</dbReference>
<evidence type="ECO:0000256" key="1">
    <source>
        <dbReference type="ARBA" id="ARBA00009437"/>
    </source>
</evidence>
<evidence type="ECO:0000256" key="2">
    <source>
        <dbReference type="ARBA" id="ARBA00023015"/>
    </source>
</evidence>
<gene>
    <name evidence="6" type="primary">ywbI</name>
    <name evidence="6" type="ORF">GCM10008018_10590</name>
</gene>
<evidence type="ECO:0000313" key="7">
    <source>
        <dbReference type="Proteomes" id="UP000615455"/>
    </source>
</evidence>
<dbReference type="EMBL" id="BMHE01000003">
    <property type="protein sequence ID" value="GGI45137.1"/>
    <property type="molecule type" value="Genomic_DNA"/>
</dbReference>
<name>A0ABQ2BQG1_9BACL</name>
<comment type="caution">
    <text evidence="6">The sequence shown here is derived from an EMBL/GenBank/DDBJ whole genome shotgun (WGS) entry which is preliminary data.</text>
</comment>
<dbReference type="PANTHER" id="PTHR30419">
    <property type="entry name" value="HTH-TYPE TRANSCRIPTIONAL REGULATOR YBHD"/>
    <property type="match status" value="1"/>
</dbReference>
<sequence length="300" mass="34098">MGRGVILDIRHLQYVHEIVRLNSFTKAAQALHITQPTISKAIKNLEAELNVELFTRDGKQVKLTDAGQAISHYAVPILHLFDQLQGELKDLTYLNKGSIRIGLPPMAGANFFPSVIKKFQEQYEGITIKMIEDGANKIQEFVEDGSIDVGVVLSPIQEELFDSFLLVKDELKVIVPLTHKLASQQQIELIELKNERFILFNSDFTLHDRIITACRSVGFEAQIVYESSQWDFIGEMVGAELGIAMLPDTICQLLNPEKVKAIPLFNPSIPWQLMMVWRKEGYLSLAAREWIRFTKDIFVE</sequence>
<dbReference type="InterPro" id="IPR036388">
    <property type="entry name" value="WH-like_DNA-bd_sf"/>
</dbReference>
<dbReference type="SUPFAM" id="SSF53850">
    <property type="entry name" value="Periplasmic binding protein-like II"/>
    <property type="match status" value="1"/>
</dbReference>
<evidence type="ECO:0000313" key="6">
    <source>
        <dbReference type="EMBL" id="GGI45137.1"/>
    </source>
</evidence>
<dbReference type="Gene3D" id="3.40.190.290">
    <property type="match status" value="1"/>
</dbReference>
<evidence type="ECO:0000256" key="3">
    <source>
        <dbReference type="ARBA" id="ARBA00023125"/>
    </source>
</evidence>
<proteinExistence type="inferred from homology"/>
<keyword evidence="2" id="KW-0805">Transcription regulation</keyword>
<dbReference type="Pfam" id="PF00126">
    <property type="entry name" value="HTH_1"/>
    <property type="match status" value="1"/>
</dbReference>
<dbReference type="InterPro" id="IPR000847">
    <property type="entry name" value="LysR_HTH_N"/>
</dbReference>
<comment type="similarity">
    <text evidence="1">Belongs to the LysR transcriptional regulatory family.</text>
</comment>
<dbReference type="Gene3D" id="1.10.10.10">
    <property type="entry name" value="Winged helix-like DNA-binding domain superfamily/Winged helix DNA-binding domain"/>
    <property type="match status" value="1"/>
</dbReference>
<dbReference type="InterPro" id="IPR005119">
    <property type="entry name" value="LysR_subst-bd"/>
</dbReference>
<protein>
    <submittedName>
        <fullName evidence="6">HTH-type transcriptional regulator YwbI</fullName>
    </submittedName>
</protein>
<keyword evidence="7" id="KW-1185">Reference proteome</keyword>
<evidence type="ECO:0000259" key="5">
    <source>
        <dbReference type="PROSITE" id="PS50931"/>
    </source>
</evidence>
<dbReference type="SUPFAM" id="SSF46785">
    <property type="entry name" value="Winged helix' DNA-binding domain"/>
    <property type="match status" value="1"/>
</dbReference>
<dbReference type="PANTHER" id="PTHR30419:SF8">
    <property type="entry name" value="NITROGEN ASSIMILATION TRANSCRIPTIONAL ACTIVATOR-RELATED"/>
    <property type="match status" value="1"/>
</dbReference>
<feature type="domain" description="HTH lysR-type" evidence="5">
    <location>
        <begin position="7"/>
        <end position="64"/>
    </location>
</feature>
<dbReference type="InterPro" id="IPR036390">
    <property type="entry name" value="WH_DNA-bd_sf"/>
</dbReference>
<organism evidence="6 7">
    <name type="scientific">Paenibacillus marchantiophytorum</name>
    <dbReference type="NCBI Taxonomy" id="1619310"/>
    <lineage>
        <taxon>Bacteria</taxon>
        <taxon>Bacillati</taxon>
        <taxon>Bacillota</taxon>
        <taxon>Bacilli</taxon>
        <taxon>Bacillales</taxon>
        <taxon>Paenibacillaceae</taxon>
        <taxon>Paenibacillus</taxon>
    </lineage>
</organism>
<keyword evidence="4" id="KW-0804">Transcription</keyword>
<dbReference type="InterPro" id="IPR050950">
    <property type="entry name" value="HTH-type_LysR_regulators"/>
</dbReference>